<evidence type="ECO:0000313" key="2">
    <source>
        <dbReference type="EMBL" id="WOJ91349.1"/>
    </source>
</evidence>
<dbReference type="Proteomes" id="UP001626536">
    <property type="component" value="Chromosome"/>
</dbReference>
<dbReference type="InterPro" id="IPR002881">
    <property type="entry name" value="DUF58"/>
</dbReference>
<gene>
    <name evidence="2" type="ORF">RZS28_08875</name>
</gene>
<dbReference type="Gene3D" id="3.40.50.410">
    <property type="entry name" value="von Willebrand factor, type A domain"/>
    <property type="match status" value="1"/>
</dbReference>
<reference evidence="2 3" key="1">
    <citation type="submission" date="2023-10" db="EMBL/GenBank/DDBJ databases">
        <title>Novel methanotroph of the genus Methylocapsa from a subarctic wetland.</title>
        <authorList>
            <person name="Belova S.E."/>
            <person name="Oshkin I.Y."/>
            <person name="Miroshnikov K."/>
            <person name="Dedysh S.N."/>
        </authorList>
    </citation>
    <scope>NUCLEOTIDE SEQUENCE [LARGE SCALE GENOMIC DNA]</scope>
    <source>
        <strain evidence="2 3">RX1</strain>
    </source>
</reference>
<protein>
    <submittedName>
        <fullName evidence="2">DUF58 domain-containing protein</fullName>
    </submittedName>
</protein>
<dbReference type="SUPFAM" id="SSF53300">
    <property type="entry name" value="vWA-like"/>
    <property type="match status" value="1"/>
</dbReference>
<accession>A0ABZ0HXQ9</accession>
<dbReference type="InterPro" id="IPR036465">
    <property type="entry name" value="vWFA_dom_sf"/>
</dbReference>
<sequence>MREISYRIRWSPSQYGHGSHRAHHYGADGDFYDYVPFWRQPDARRIDLRQSLRNPFGEIYVRQSEQRSRIAVYVIADLSASMRFGEGMPKMRILQQLARAVAITAHRAGDAFGFIGCDEDVRDELFLPASRKRGNETEILNRLSRFAPSGRSAQGLRRAAERLGAHRKLIFLVSDFHMPLADVEAALETLARHDVASIVLRCAEETQDLPSWGLMELRDLESGKARLTLMRPNLRKTLLARARERERSLERLCLRFGRAPFRIIDRLDADRLSEHLLLG</sequence>
<organism evidence="2 3">
    <name type="scientific">Methylocapsa polymorpha</name>
    <dbReference type="NCBI Taxonomy" id="3080828"/>
    <lineage>
        <taxon>Bacteria</taxon>
        <taxon>Pseudomonadati</taxon>
        <taxon>Pseudomonadota</taxon>
        <taxon>Alphaproteobacteria</taxon>
        <taxon>Hyphomicrobiales</taxon>
        <taxon>Beijerinckiaceae</taxon>
        <taxon>Methylocapsa</taxon>
    </lineage>
</organism>
<proteinExistence type="predicted"/>
<evidence type="ECO:0000313" key="3">
    <source>
        <dbReference type="Proteomes" id="UP001626536"/>
    </source>
</evidence>
<name>A0ABZ0HXQ9_9HYPH</name>
<feature type="domain" description="DUF58" evidence="1">
    <location>
        <begin position="42"/>
        <end position="245"/>
    </location>
</feature>
<dbReference type="PANTHER" id="PTHR33608:SF6">
    <property type="entry name" value="BLL2464 PROTEIN"/>
    <property type="match status" value="1"/>
</dbReference>
<keyword evidence="3" id="KW-1185">Reference proteome</keyword>
<dbReference type="Pfam" id="PF01882">
    <property type="entry name" value="DUF58"/>
    <property type="match status" value="1"/>
</dbReference>
<evidence type="ECO:0000259" key="1">
    <source>
        <dbReference type="Pfam" id="PF01882"/>
    </source>
</evidence>
<dbReference type="RefSeq" id="WP_407340945.1">
    <property type="nucleotide sequence ID" value="NZ_CP136862.1"/>
</dbReference>
<dbReference type="PANTHER" id="PTHR33608">
    <property type="entry name" value="BLL2464 PROTEIN"/>
    <property type="match status" value="1"/>
</dbReference>
<dbReference type="EMBL" id="CP136862">
    <property type="protein sequence ID" value="WOJ91349.1"/>
    <property type="molecule type" value="Genomic_DNA"/>
</dbReference>